<evidence type="ECO:0000259" key="1">
    <source>
        <dbReference type="Pfam" id="PF16242"/>
    </source>
</evidence>
<sequence>MANLYLDNKGTVSMLKAMLTEIHTGIVCTTAHTEDFPDIESMKTKDVDQQGNIWYMFSSESPAYKNLQHNNNVTLIYTLPIKSQLVRIIGKGEISRSVSKIYQYWSNSDEKQFEQGRDDPRIRLLKINIESSQCLKFSSNSIISILKLLGRAIGGRDTDPDA</sequence>
<dbReference type="InterPro" id="IPR038725">
    <property type="entry name" value="YdaG_split_barrel_FMN-bd"/>
</dbReference>
<accession>A0ABV4HBL8</accession>
<dbReference type="RefSeq" id="WP_028070157.1">
    <property type="nucleotide sequence ID" value="NZ_CP141191.1"/>
</dbReference>
<dbReference type="SUPFAM" id="SSF50475">
    <property type="entry name" value="FMN-binding split barrel"/>
    <property type="match status" value="1"/>
</dbReference>
<dbReference type="EMBL" id="JBEOQB010000002">
    <property type="protein sequence ID" value="MEZ0451881.1"/>
    <property type="molecule type" value="Genomic_DNA"/>
</dbReference>
<evidence type="ECO:0000313" key="2">
    <source>
        <dbReference type="EMBL" id="MEZ0451881.1"/>
    </source>
</evidence>
<comment type="caution">
    <text evidence="2">The sequence shown here is derived from an EMBL/GenBank/DDBJ whole genome shotgun (WGS) entry which is preliminary data.</text>
</comment>
<dbReference type="Gene3D" id="2.30.110.10">
    <property type="entry name" value="Electron Transport, Fmn-binding Protein, Chain A"/>
    <property type="match status" value="1"/>
</dbReference>
<organism evidence="2 3">
    <name type="scientific">Sphingobacterium thalpophilum</name>
    <dbReference type="NCBI Taxonomy" id="259"/>
    <lineage>
        <taxon>Bacteria</taxon>
        <taxon>Pseudomonadati</taxon>
        <taxon>Bacteroidota</taxon>
        <taxon>Sphingobacteriia</taxon>
        <taxon>Sphingobacteriales</taxon>
        <taxon>Sphingobacteriaceae</taxon>
        <taxon>Sphingobacterium</taxon>
    </lineage>
</organism>
<keyword evidence="3" id="KW-1185">Reference proteome</keyword>
<dbReference type="Pfam" id="PF16242">
    <property type="entry name" value="Pyrid_ox_like"/>
    <property type="match status" value="1"/>
</dbReference>
<reference evidence="2 3" key="1">
    <citation type="submission" date="2024-06" db="EMBL/GenBank/DDBJ databases">
        <title>Soil Sphingobacterium thalpophilum.</title>
        <authorList>
            <person name="Yang J."/>
            <person name="Li J."/>
        </authorList>
    </citation>
    <scope>NUCLEOTIDE SEQUENCE [LARGE SCALE GENOMIC DNA]</scope>
    <source>
        <strain evidence="2 3">22g91tb</strain>
    </source>
</reference>
<dbReference type="PANTHER" id="PTHR34818:SF1">
    <property type="entry name" value="PROTEIN BLI-3"/>
    <property type="match status" value="1"/>
</dbReference>
<feature type="domain" description="General stress protein FMN-binding split barrel" evidence="1">
    <location>
        <begin position="12"/>
        <end position="158"/>
    </location>
</feature>
<protein>
    <submittedName>
        <fullName evidence="2">Pyridoxamine 5'-phosphate oxidase family protein</fullName>
    </submittedName>
</protein>
<gene>
    <name evidence="2" type="ORF">ABTW24_09765</name>
</gene>
<dbReference type="Proteomes" id="UP001566204">
    <property type="component" value="Unassembled WGS sequence"/>
</dbReference>
<dbReference type="GeneID" id="78461043"/>
<dbReference type="InterPro" id="IPR052917">
    <property type="entry name" value="Stress-Dev_Protein"/>
</dbReference>
<evidence type="ECO:0000313" key="3">
    <source>
        <dbReference type="Proteomes" id="UP001566204"/>
    </source>
</evidence>
<name>A0ABV4HBL8_9SPHI</name>
<dbReference type="InterPro" id="IPR012349">
    <property type="entry name" value="Split_barrel_FMN-bd"/>
</dbReference>
<proteinExistence type="predicted"/>
<dbReference type="PANTHER" id="PTHR34818">
    <property type="entry name" value="PROTEIN BLI-3"/>
    <property type="match status" value="1"/>
</dbReference>